<sequence>MYTVDQIAETLDMHPRTIRRYIREGKLKASKVGGEWRIREEDAAMFTGGAVRKLHEGTKREIGRFLDGRPDEAEDGFPVCAVFDCRVAAEEAARISQRLVAFMNEDDPERGKAKFQYLYVEEEKKSRFVLWGSPSFVGKLLGAIGDMTARKG</sequence>
<dbReference type="AlphaFoldDB" id="A0A2V5KUC5"/>
<organism evidence="2 3">
    <name type="scientific">Paenibacillus flagellatus</name>
    <dbReference type="NCBI Taxonomy" id="2211139"/>
    <lineage>
        <taxon>Bacteria</taxon>
        <taxon>Bacillati</taxon>
        <taxon>Bacillota</taxon>
        <taxon>Bacilli</taxon>
        <taxon>Bacillales</taxon>
        <taxon>Paenibacillaceae</taxon>
        <taxon>Paenibacillus</taxon>
    </lineage>
</organism>
<dbReference type="SUPFAM" id="SSF46955">
    <property type="entry name" value="Putative DNA-binding domain"/>
    <property type="match status" value="1"/>
</dbReference>
<gene>
    <name evidence="2" type="ORF">DLM86_07010</name>
</gene>
<dbReference type="Proteomes" id="UP000247476">
    <property type="component" value="Unassembled WGS sequence"/>
</dbReference>
<dbReference type="NCBIfam" id="TIGR01764">
    <property type="entry name" value="excise"/>
    <property type="match status" value="1"/>
</dbReference>
<feature type="domain" description="Helix-turn-helix" evidence="1">
    <location>
        <begin position="1"/>
        <end position="42"/>
    </location>
</feature>
<dbReference type="InterPro" id="IPR009061">
    <property type="entry name" value="DNA-bd_dom_put_sf"/>
</dbReference>
<dbReference type="Pfam" id="PF12728">
    <property type="entry name" value="HTH_17"/>
    <property type="match status" value="1"/>
</dbReference>
<dbReference type="EMBL" id="QJVJ01000003">
    <property type="protein sequence ID" value="PYI55477.1"/>
    <property type="molecule type" value="Genomic_DNA"/>
</dbReference>
<comment type="caution">
    <text evidence="2">The sequence shown here is derived from an EMBL/GenBank/DDBJ whole genome shotgun (WGS) entry which is preliminary data.</text>
</comment>
<accession>A0A2V5KUC5</accession>
<evidence type="ECO:0000313" key="2">
    <source>
        <dbReference type="EMBL" id="PYI55477.1"/>
    </source>
</evidence>
<dbReference type="InterPro" id="IPR010093">
    <property type="entry name" value="SinI_DNA-bd"/>
</dbReference>
<protein>
    <recommendedName>
        <fullName evidence="1">Helix-turn-helix domain-containing protein</fullName>
    </recommendedName>
</protein>
<evidence type="ECO:0000259" key="1">
    <source>
        <dbReference type="Pfam" id="PF12728"/>
    </source>
</evidence>
<keyword evidence="3" id="KW-1185">Reference proteome</keyword>
<name>A0A2V5KUC5_9BACL</name>
<evidence type="ECO:0000313" key="3">
    <source>
        <dbReference type="Proteomes" id="UP000247476"/>
    </source>
</evidence>
<dbReference type="InterPro" id="IPR041657">
    <property type="entry name" value="HTH_17"/>
</dbReference>
<dbReference type="GO" id="GO:0003677">
    <property type="term" value="F:DNA binding"/>
    <property type="evidence" value="ECO:0007669"/>
    <property type="project" value="InterPro"/>
</dbReference>
<proteinExistence type="predicted"/>
<dbReference type="Gene3D" id="1.10.1660.10">
    <property type="match status" value="1"/>
</dbReference>
<reference evidence="2 3" key="1">
    <citation type="submission" date="2018-05" db="EMBL/GenBank/DDBJ databases">
        <title>Paenibacillus flagellatus sp. nov., isolated from selenium mineral soil.</title>
        <authorList>
            <person name="Dai X."/>
        </authorList>
    </citation>
    <scope>NUCLEOTIDE SEQUENCE [LARGE SCALE GENOMIC DNA]</scope>
    <source>
        <strain evidence="2 3">DXL2</strain>
    </source>
</reference>